<protein>
    <submittedName>
        <fullName evidence="1">Uncharacterized protein</fullName>
    </submittedName>
</protein>
<reference evidence="1 2" key="1">
    <citation type="journal article" date="2019" name="Commun. Biol.">
        <title>The bagworm genome reveals a unique fibroin gene that provides high tensile strength.</title>
        <authorList>
            <person name="Kono N."/>
            <person name="Nakamura H."/>
            <person name="Ohtoshi R."/>
            <person name="Tomita M."/>
            <person name="Numata K."/>
            <person name="Arakawa K."/>
        </authorList>
    </citation>
    <scope>NUCLEOTIDE SEQUENCE [LARGE SCALE GENOMIC DNA]</scope>
</reference>
<accession>A0A4C1ZTR3</accession>
<evidence type="ECO:0000313" key="1">
    <source>
        <dbReference type="EMBL" id="GBP91876.1"/>
    </source>
</evidence>
<keyword evidence="2" id="KW-1185">Reference proteome</keyword>
<comment type="caution">
    <text evidence="1">The sequence shown here is derived from an EMBL/GenBank/DDBJ whole genome shotgun (WGS) entry which is preliminary data.</text>
</comment>
<evidence type="ECO:0000313" key="2">
    <source>
        <dbReference type="Proteomes" id="UP000299102"/>
    </source>
</evidence>
<dbReference type="AlphaFoldDB" id="A0A4C1ZTR3"/>
<dbReference type="Proteomes" id="UP000299102">
    <property type="component" value="Unassembled WGS sequence"/>
</dbReference>
<organism evidence="1 2">
    <name type="scientific">Eumeta variegata</name>
    <name type="common">Bagworm moth</name>
    <name type="synonym">Eumeta japonica</name>
    <dbReference type="NCBI Taxonomy" id="151549"/>
    <lineage>
        <taxon>Eukaryota</taxon>
        <taxon>Metazoa</taxon>
        <taxon>Ecdysozoa</taxon>
        <taxon>Arthropoda</taxon>
        <taxon>Hexapoda</taxon>
        <taxon>Insecta</taxon>
        <taxon>Pterygota</taxon>
        <taxon>Neoptera</taxon>
        <taxon>Endopterygota</taxon>
        <taxon>Lepidoptera</taxon>
        <taxon>Glossata</taxon>
        <taxon>Ditrysia</taxon>
        <taxon>Tineoidea</taxon>
        <taxon>Psychidae</taxon>
        <taxon>Oiketicinae</taxon>
        <taxon>Eumeta</taxon>
    </lineage>
</organism>
<gene>
    <name evidence="1" type="ORF">EVAR_64482_1</name>
</gene>
<dbReference type="EMBL" id="BGZK01002219">
    <property type="protein sequence ID" value="GBP91876.1"/>
    <property type="molecule type" value="Genomic_DNA"/>
</dbReference>
<name>A0A4C1ZTR3_EUMVA</name>
<sequence>MFVGMLAYSESVEQGYQISMTIIPKKLPKSVTGHAHYRVLEPLLQRNALRKKKLYYMYGVPQLATIFFRGVEFTVSEESLALQPLTGTTIGKDIFNDFKRYSQVLACHGQNYLEHAQMEYFLWSAYVKFKAFLDEIAEYDAVSEQNLLVGDTDAVWIAIGIETLNKELKVESELIGITTKSEMVDVGKAREVCENRTFL</sequence>
<proteinExistence type="predicted"/>